<dbReference type="Pfam" id="PF00433">
    <property type="entry name" value="Pkinase_C"/>
    <property type="match status" value="1"/>
</dbReference>
<dbReference type="InterPro" id="IPR000961">
    <property type="entry name" value="AGC-kinase_C"/>
</dbReference>
<evidence type="ECO:0000259" key="7">
    <source>
        <dbReference type="PROSITE" id="PS51285"/>
    </source>
</evidence>
<gene>
    <name evidence="8" type="ORF">TTEB3V08_LOCUS8124</name>
</gene>
<proteinExistence type="predicted"/>
<dbReference type="AlphaFoldDB" id="A0A7R9IL28"/>
<feature type="domain" description="AGC-kinase C-terminal" evidence="7">
    <location>
        <begin position="129"/>
        <end position="197"/>
    </location>
</feature>
<dbReference type="InterPro" id="IPR011009">
    <property type="entry name" value="Kinase-like_dom_sf"/>
</dbReference>
<dbReference type="SUPFAM" id="SSF56112">
    <property type="entry name" value="Protein kinase-like (PK-like)"/>
    <property type="match status" value="1"/>
</dbReference>
<reference evidence="8" key="1">
    <citation type="submission" date="2020-11" db="EMBL/GenBank/DDBJ databases">
        <authorList>
            <person name="Tran Van P."/>
        </authorList>
    </citation>
    <scope>NUCLEOTIDE SEQUENCE</scope>
</reference>
<sequence>MVLRDEACRWWENAAHGNHRPLLEAVQVQTTSLRRFQGAALVHTPLNPLLVPRGTRDSDYCNFTTVLEEEAPITGNNDSPALPNLIYIRRKSDHGKPKNDNALLQKDSSKRLGTQESGKGEVMDQPFFRKIDWNALERRELIPPFKPRVQHPLDVQYFDKTFTAERAKLTPVEKNILESMDQTQFQGFSYTNPNATD</sequence>
<evidence type="ECO:0000256" key="2">
    <source>
        <dbReference type="ARBA" id="ARBA00022679"/>
    </source>
</evidence>
<evidence type="ECO:0000256" key="5">
    <source>
        <dbReference type="ARBA" id="ARBA00022840"/>
    </source>
</evidence>
<dbReference type="EMBL" id="OE003473">
    <property type="protein sequence ID" value="CAD7460186.1"/>
    <property type="molecule type" value="Genomic_DNA"/>
</dbReference>
<name>A0A7R9IL28_9NEOP</name>
<evidence type="ECO:0000256" key="3">
    <source>
        <dbReference type="ARBA" id="ARBA00022741"/>
    </source>
</evidence>
<protein>
    <recommendedName>
        <fullName evidence="7">AGC-kinase C-terminal domain-containing protein</fullName>
    </recommendedName>
</protein>
<evidence type="ECO:0000256" key="4">
    <source>
        <dbReference type="ARBA" id="ARBA00022777"/>
    </source>
</evidence>
<keyword evidence="5" id="KW-0067">ATP-binding</keyword>
<dbReference type="GO" id="GO:0005524">
    <property type="term" value="F:ATP binding"/>
    <property type="evidence" value="ECO:0007669"/>
    <property type="project" value="UniProtKB-KW"/>
</dbReference>
<keyword evidence="4" id="KW-0418">Kinase</keyword>
<accession>A0A7R9IL28</accession>
<keyword evidence="1" id="KW-0723">Serine/threonine-protein kinase</keyword>
<evidence type="ECO:0000256" key="6">
    <source>
        <dbReference type="SAM" id="MobiDB-lite"/>
    </source>
</evidence>
<keyword evidence="2" id="KW-0808">Transferase</keyword>
<feature type="region of interest" description="Disordered" evidence="6">
    <location>
        <begin position="92"/>
        <end position="121"/>
    </location>
</feature>
<evidence type="ECO:0000256" key="1">
    <source>
        <dbReference type="ARBA" id="ARBA00022527"/>
    </source>
</evidence>
<dbReference type="InterPro" id="IPR017892">
    <property type="entry name" value="Pkinase_C"/>
</dbReference>
<organism evidence="8">
    <name type="scientific">Timema tahoe</name>
    <dbReference type="NCBI Taxonomy" id="61484"/>
    <lineage>
        <taxon>Eukaryota</taxon>
        <taxon>Metazoa</taxon>
        <taxon>Ecdysozoa</taxon>
        <taxon>Arthropoda</taxon>
        <taxon>Hexapoda</taxon>
        <taxon>Insecta</taxon>
        <taxon>Pterygota</taxon>
        <taxon>Neoptera</taxon>
        <taxon>Polyneoptera</taxon>
        <taxon>Phasmatodea</taxon>
        <taxon>Timematodea</taxon>
        <taxon>Timematoidea</taxon>
        <taxon>Timematidae</taxon>
        <taxon>Timema</taxon>
    </lineage>
</organism>
<dbReference type="PROSITE" id="PS51285">
    <property type="entry name" value="AGC_KINASE_CTER"/>
    <property type="match status" value="1"/>
</dbReference>
<dbReference type="GO" id="GO:0004674">
    <property type="term" value="F:protein serine/threonine kinase activity"/>
    <property type="evidence" value="ECO:0007669"/>
    <property type="project" value="UniProtKB-KW"/>
</dbReference>
<evidence type="ECO:0000313" key="8">
    <source>
        <dbReference type="EMBL" id="CAD7460186.1"/>
    </source>
</evidence>
<keyword evidence="3" id="KW-0547">Nucleotide-binding</keyword>
<dbReference type="PANTHER" id="PTHR24351">
    <property type="entry name" value="RIBOSOMAL PROTEIN S6 KINASE"/>
    <property type="match status" value="1"/>
</dbReference>
<dbReference type="Gene3D" id="3.30.200.20">
    <property type="entry name" value="Phosphorylase Kinase, domain 1"/>
    <property type="match status" value="1"/>
</dbReference>
<dbReference type="SMART" id="SM00133">
    <property type="entry name" value="S_TK_X"/>
    <property type="match status" value="1"/>
</dbReference>
<dbReference type="Gene3D" id="1.10.510.10">
    <property type="entry name" value="Transferase(Phosphotransferase) domain 1"/>
    <property type="match status" value="1"/>
</dbReference>